<name>A0ABQ1C3Y1_9MYCO</name>
<accession>A0ABQ1C3Y1</accession>
<dbReference type="EMBL" id="BLKX01000001">
    <property type="protein sequence ID" value="GFG79140.1"/>
    <property type="molecule type" value="Genomic_DNA"/>
</dbReference>
<evidence type="ECO:0000313" key="2">
    <source>
        <dbReference type="Proteomes" id="UP000465240"/>
    </source>
</evidence>
<organism evidence="1 2">
    <name type="scientific">Mycobacterium paragordonae</name>
    <dbReference type="NCBI Taxonomy" id="1389713"/>
    <lineage>
        <taxon>Bacteria</taxon>
        <taxon>Bacillati</taxon>
        <taxon>Actinomycetota</taxon>
        <taxon>Actinomycetes</taxon>
        <taxon>Mycobacteriales</taxon>
        <taxon>Mycobacteriaceae</taxon>
        <taxon>Mycobacterium</taxon>
    </lineage>
</organism>
<reference evidence="1 2" key="1">
    <citation type="journal article" date="2019" name="Emerg. Microbes Infect.">
        <title>Comprehensive subspecies identification of 175 nontuberculous mycobacteria species based on 7547 genomic profiles.</title>
        <authorList>
            <person name="Matsumoto Y."/>
            <person name="Kinjo T."/>
            <person name="Motooka D."/>
            <person name="Nabeya D."/>
            <person name="Jung N."/>
            <person name="Uechi K."/>
            <person name="Horii T."/>
            <person name="Iida T."/>
            <person name="Fujita J."/>
            <person name="Nakamura S."/>
        </authorList>
    </citation>
    <scope>NUCLEOTIDE SEQUENCE [LARGE SCALE GENOMIC DNA]</scope>
    <source>
        <strain evidence="1 2">JCM 18565</strain>
    </source>
</reference>
<proteinExistence type="predicted"/>
<gene>
    <name evidence="1" type="ORF">MPRG_24160</name>
</gene>
<sequence length="63" mass="7146">MSEFTEEIPSQIAAGIKRLGNGEYTFYSIDPLPPDAEYDETVFPDEWIQTMGIAPDHLTVEIR</sequence>
<dbReference type="Proteomes" id="UP000465240">
    <property type="component" value="Unassembled WGS sequence"/>
</dbReference>
<keyword evidence="2" id="KW-1185">Reference proteome</keyword>
<evidence type="ECO:0000313" key="1">
    <source>
        <dbReference type="EMBL" id="GFG79140.1"/>
    </source>
</evidence>
<protein>
    <submittedName>
        <fullName evidence="1">Uncharacterized protein</fullName>
    </submittedName>
</protein>
<comment type="caution">
    <text evidence="1">The sequence shown here is derived from an EMBL/GenBank/DDBJ whole genome shotgun (WGS) entry which is preliminary data.</text>
</comment>